<comment type="subunit">
    <text evidence="8">Homodimer. Interacts with FtsZ.</text>
</comment>
<dbReference type="RefSeq" id="WP_100714851.1">
    <property type="nucleotide sequence ID" value="NZ_NPDY01000017.1"/>
</dbReference>
<evidence type="ECO:0000313" key="11">
    <source>
        <dbReference type="EMBL" id="PJZ73519.1"/>
    </source>
</evidence>
<dbReference type="OrthoDB" id="9808604at2"/>
<evidence type="ECO:0000313" key="12">
    <source>
        <dbReference type="Proteomes" id="UP000231962"/>
    </source>
</evidence>
<dbReference type="GO" id="GO:0043093">
    <property type="term" value="P:FtsZ-dependent cytokinesis"/>
    <property type="evidence" value="ECO:0007669"/>
    <property type="project" value="TreeGrafter"/>
</dbReference>
<evidence type="ECO:0000256" key="2">
    <source>
        <dbReference type="ARBA" id="ARBA00015195"/>
    </source>
</evidence>
<dbReference type="SUPFAM" id="SSF102829">
    <property type="entry name" value="Cell division protein ZapA-like"/>
    <property type="match status" value="1"/>
</dbReference>
<keyword evidence="3" id="KW-0963">Cytoplasm</keyword>
<proteinExistence type="predicted"/>
<dbReference type="Proteomes" id="UP000231962">
    <property type="component" value="Unassembled WGS sequence"/>
</dbReference>
<evidence type="ECO:0000256" key="7">
    <source>
        <dbReference type="ARBA" id="ARBA00024910"/>
    </source>
</evidence>
<evidence type="ECO:0000256" key="8">
    <source>
        <dbReference type="ARBA" id="ARBA00026068"/>
    </source>
</evidence>
<sequence>MSEKIKSRILGDDYTIVGDADPDYIKQLAEVVDRKARELSLGMPSAPKLKLAVLVALNFADELEQIRSTKNSSEAASPDAEAKTKKLITLLEEGLIGDL</sequence>
<dbReference type="InterPro" id="IPR007838">
    <property type="entry name" value="Cell_div_ZapA-like"/>
</dbReference>
<reference evidence="12 13" key="1">
    <citation type="submission" date="2017-07" db="EMBL/GenBank/DDBJ databases">
        <title>Leptospira spp. isolated from tropical soils.</title>
        <authorList>
            <person name="Thibeaux R."/>
            <person name="Iraola G."/>
            <person name="Ferres I."/>
            <person name="Bierque E."/>
            <person name="Girault D."/>
            <person name="Soupe-Gilbert M.-E."/>
            <person name="Picardeau M."/>
            <person name="Goarant C."/>
        </authorList>
    </citation>
    <scope>NUCLEOTIDE SEQUENCE [LARGE SCALE GENOMIC DNA]</scope>
    <source>
        <strain evidence="11 13">FH1-B-B1</strain>
        <strain evidence="10 12">FH1-B-C1</strain>
    </source>
</reference>
<evidence type="ECO:0000256" key="1">
    <source>
        <dbReference type="ARBA" id="ARBA00004496"/>
    </source>
</evidence>
<dbReference type="GO" id="GO:0000921">
    <property type="term" value="P:septin ring assembly"/>
    <property type="evidence" value="ECO:0007669"/>
    <property type="project" value="TreeGrafter"/>
</dbReference>
<dbReference type="EMBL" id="NPDZ01000004">
    <property type="protein sequence ID" value="PJZ73519.1"/>
    <property type="molecule type" value="Genomic_DNA"/>
</dbReference>
<dbReference type="PANTHER" id="PTHR34981:SF1">
    <property type="entry name" value="CELL DIVISION PROTEIN ZAPA"/>
    <property type="match status" value="1"/>
</dbReference>
<dbReference type="AlphaFoldDB" id="A0A2M9ZNG5"/>
<comment type="caution">
    <text evidence="11">The sequence shown here is derived from an EMBL/GenBank/DDBJ whole genome shotgun (WGS) entry which is preliminary data.</text>
</comment>
<keyword evidence="5" id="KW-0717">Septation</keyword>
<evidence type="ECO:0000256" key="4">
    <source>
        <dbReference type="ARBA" id="ARBA00022618"/>
    </source>
</evidence>
<protein>
    <recommendedName>
        <fullName evidence="2">Cell division protein ZapA</fullName>
    </recommendedName>
    <alternativeName>
        <fullName evidence="9">Z ring-associated protein ZapA</fullName>
    </alternativeName>
</protein>
<dbReference type="InterPro" id="IPR036192">
    <property type="entry name" value="Cell_div_ZapA-like_sf"/>
</dbReference>
<keyword evidence="4 11" id="KW-0132">Cell division</keyword>
<dbReference type="EMBL" id="NPDY01000017">
    <property type="protein sequence ID" value="PJZ68683.1"/>
    <property type="molecule type" value="Genomic_DNA"/>
</dbReference>
<keyword evidence="12" id="KW-1185">Reference proteome</keyword>
<dbReference type="GO" id="GO:0030428">
    <property type="term" value="C:cell septum"/>
    <property type="evidence" value="ECO:0007669"/>
    <property type="project" value="TreeGrafter"/>
</dbReference>
<dbReference type="Proteomes" id="UP000231990">
    <property type="component" value="Unassembled WGS sequence"/>
</dbReference>
<evidence type="ECO:0000313" key="10">
    <source>
        <dbReference type="EMBL" id="PJZ68683.1"/>
    </source>
</evidence>
<organism evidence="11 13">
    <name type="scientific">Leptospira perolatii</name>
    <dbReference type="NCBI Taxonomy" id="2023191"/>
    <lineage>
        <taxon>Bacteria</taxon>
        <taxon>Pseudomonadati</taxon>
        <taxon>Spirochaetota</taxon>
        <taxon>Spirochaetia</taxon>
        <taxon>Leptospirales</taxon>
        <taxon>Leptospiraceae</taxon>
        <taxon>Leptospira</taxon>
    </lineage>
</organism>
<dbReference type="InterPro" id="IPR053712">
    <property type="entry name" value="Bac_CellDiv_Activator"/>
</dbReference>
<accession>A0A2M9ZNG5</accession>
<dbReference type="Gene3D" id="6.10.250.790">
    <property type="match status" value="1"/>
</dbReference>
<comment type="subcellular location">
    <subcellularLocation>
        <location evidence="1">Cytoplasm</location>
    </subcellularLocation>
</comment>
<evidence type="ECO:0000256" key="5">
    <source>
        <dbReference type="ARBA" id="ARBA00023210"/>
    </source>
</evidence>
<evidence type="ECO:0000256" key="3">
    <source>
        <dbReference type="ARBA" id="ARBA00022490"/>
    </source>
</evidence>
<keyword evidence="6" id="KW-0131">Cell cycle</keyword>
<gene>
    <name evidence="10" type="ORF">CH360_14900</name>
    <name evidence="11" type="ORF">CH373_08405</name>
</gene>
<dbReference type="Pfam" id="PF05164">
    <property type="entry name" value="ZapA"/>
    <property type="match status" value="1"/>
</dbReference>
<comment type="function">
    <text evidence="7">Activator of cell division through the inhibition of FtsZ GTPase activity, therefore promoting FtsZ assembly into bundles of protofilaments necessary for the formation of the division Z ring. It is recruited early at mid-cell but it is not essential for cell division.</text>
</comment>
<dbReference type="PANTHER" id="PTHR34981">
    <property type="entry name" value="CELL DIVISION PROTEIN ZAPA"/>
    <property type="match status" value="1"/>
</dbReference>
<evidence type="ECO:0000256" key="9">
    <source>
        <dbReference type="ARBA" id="ARBA00033158"/>
    </source>
</evidence>
<evidence type="ECO:0000313" key="13">
    <source>
        <dbReference type="Proteomes" id="UP000231990"/>
    </source>
</evidence>
<name>A0A2M9ZNG5_9LEPT</name>
<dbReference type="GO" id="GO:0000917">
    <property type="term" value="P:division septum assembly"/>
    <property type="evidence" value="ECO:0007669"/>
    <property type="project" value="UniProtKB-KW"/>
</dbReference>
<dbReference type="GO" id="GO:0032153">
    <property type="term" value="C:cell division site"/>
    <property type="evidence" value="ECO:0007669"/>
    <property type="project" value="TreeGrafter"/>
</dbReference>
<dbReference type="GO" id="GO:0005829">
    <property type="term" value="C:cytosol"/>
    <property type="evidence" value="ECO:0007669"/>
    <property type="project" value="TreeGrafter"/>
</dbReference>
<evidence type="ECO:0000256" key="6">
    <source>
        <dbReference type="ARBA" id="ARBA00023306"/>
    </source>
</evidence>